<dbReference type="AlphaFoldDB" id="A0A818P2M3"/>
<accession>A0A818P2M3</accession>
<gene>
    <name evidence="9" type="ORF">KIK155_LOCUS21711</name>
</gene>
<dbReference type="InterPro" id="IPR042099">
    <property type="entry name" value="ANL_N_sf"/>
</dbReference>
<evidence type="ECO:0000313" key="10">
    <source>
        <dbReference type="Proteomes" id="UP000663865"/>
    </source>
</evidence>
<dbReference type="EC" id="6.2.1.1" evidence="2"/>
<dbReference type="Pfam" id="PF16177">
    <property type="entry name" value="ACAS_N"/>
    <property type="match status" value="1"/>
</dbReference>
<dbReference type="InterPro" id="IPR025110">
    <property type="entry name" value="AMP-bd_C"/>
</dbReference>
<comment type="catalytic activity">
    <reaction evidence="5">
        <text>butanoate + ATP + CoA = butanoyl-CoA + AMP + diphosphate</text>
        <dbReference type="Rhea" id="RHEA:46172"/>
        <dbReference type="ChEBI" id="CHEBI:17968"/>
        <dbReference type="ChEBI" id="CHEBI:30616"/>
        <dbReference type="ChEBI" id="CHEBI:33019"/>
        <dbReference type="ChEBI" id="CHEBI:57287"/>
        <dbReference type="ChEBI" id="CHEBI:57371"/>
        <dbReference type="ChEBI" id="CHEBI:456215"/>
    </reaction>
    <physiologicalReaction direction="left-to-right" evidence="5">
        <dbReference type="Rhea" id="RHEA:46173"/>
    </physiologicalReaction>
</comment>
<dbReference type="Pfam" id="PF00501">
    <property type="entry name" value="AMP-binding"/>
    <property type="match status" value="1"/>
</dbReference>
<dbReference type="Pfam" id="PF13193">
    <property type="entry name" value="AMP-binding_C"/>
    <property type="match status" value="1"/>
</dbReference>
<feature type="domain" description="Acetyl-coenzyme A synthetase N-terminal" evidence="8">
    <location>
        <begin position="12"/>
        <end position="65"/>
    </location>
</feature>
<dbReference type="InterPro" id="IPR032387">
    <property type="entry name" value="ACAS_N"/>
</dbReference>
<dbReference type="InterPro" id="IPR020845">
    <property type="entry name" value="AMP-binding_CS"/>
</dbReference>
<evidence type="ECO:0000259" key="8">
    <source>
        <dbReference type="Pfam" id="PF16177"/>
    </source>
</evidence>
<evidence type="ECO:0000256" key="1">
    <source>
        <dbReference type="ARBA" id="ARBA00006432"/>
    </source>
</evidence>
<evidence type="ECO:0000259" key="7">
    <source>
        <dbReference type="Pfam" id="PF13193"/>
    </source>
</evidence>
<evidence type="ECO:0000259" key="6">
    <source>
        <dbReference type="Pfam" id="PF00501"/>
    </source>
</evidence>
<name>A0A818P2M3_9BILA</name>
<dbReference type="InterPro" id="IPR000873">
    <property type="entry name" value="AMP-dep_synth/lig_dom"/>
</dbReference>
<evidence type="ECO:0000256" key="5">
    <source>
        <dbReference type="ARBA" id="ARBA00047935"/>
    </source>
</evidence>
<dbReference type="EMBL" id="CAJNYV010003852">
    <property type="protein sequence ID" value="CAF3616921.1"/>
    <property type="molecule type" value="Genomic_DNA"/>
</dbReference>
<comment type="caution">
    <text evidence="9">The sequence shown here is derived from an EMBL/GenBank/DDBJ whole genome shotgun (WGS) entry which is preliminary data.</text>
</comment>
<dbReference type="Gene3D" id="3.40.50.12780">
    <property type="entry name" value="N-terminal domain of ligase-like"/>
    <property type="match status" value="2"/>
</dbReference>
<dbReference type="Proteomes" id="UP000663865">
    <property type="component" value="Unassembled WGS sequence"/>
</dbReference>
<evidence type="ECO:0000256" key="4">
    <source>
        <dbReference type="ARBA" id="ARBA00042755"/>
    </source>
</evidence>
<protein>
    <recommendedName>
        <fullName evidence="3">Acyl-CoA synthetase short-chain family member 3, mitochondrial</fullName>
        <ecNumber evidence="2">6.2.1.1</ecNumber>
    </recommendedName>
    <alternativeName>
        <fullName evidence="4">Acetate--CoA ligase 3</fullName>
    </alternativeName>
</protein>
<evidence type="ECO:0000256" key="3">
    <source>
        <dbReference type="ARBA" id="ARBA00040004"/>
    </source>
</evidence>
<evidence type="ECO:0000313" key="9">
    <source>
        <dbReference type="EMBL" id="CAF3616921.1"/>
    </source>
</evidence>
<feature type="domain" description="AMP-binding enzyme C-terminal" evidence="7">
    <location>
        <begin position="558"/>
        <end position="637"/>
    </location>
</feature>
<sequence length="685" mass="77181">MFRIVVRRNSTYASAYRLSIQHPERFWSEQAQKIFWFQRWHKVYDENNLLRPHWFQGGQLNMAYNDLFGYCTYSLRKKEHCMREHNFGSVSNCLDRHIAKHGNQTAIIHDSAMTGKVAHITYKELLKQVKTLANVLSKKYNVKKGDVVLIYMPMIPEAAIAMLACARIGAIHNLVFGGFSANELAVRIKHSEPKVLISTNVGFEPQRTINYKTIVNEAIKKSGINNDSLKCIIFNRPEGKPADLVSERDRDWNDVMSSVRDSHDCEPVEADHPLYLLYTSGTTGTPKAIVRPTGGYAVSLQWTMKYLYNIHPGEVWWSAADLGWVVGHSYGCYGPLLNGSATVIYEGKPIGTPDASEFFRIIHDHKAVSSFWSPTALRIIRQHDPDNKHATKYKSNHFRALFLAGEHCDRDTLLWAREIFAEKPVIDHYWQTETGTPITAVCLGLEKRPNLGPPGCAGRPCPGYNLHLFSSDPKSSEEEDSSSDELGRIVVKLPLPPGCFSTLWKNDQLFHELYFTRYPGYYDTMDVGIRTEDGFIETSSRADDVLNVAGHRLSSGHIEQAIVESGKVSECAVIGLKDDVKGQQPFAFVVLNKHEENTAAAEIEKAIIATVRQEIGPVAAFKKFVCVKRLPKTRSGKIARNTLTALLNGKAFRIPSTIEDPTVYDDLRKELTQVGYKNLGESSQM</sequence>
<dbReference type="InterPro" id="IPR045851">
    <property type="entry name" value="AMP-bd_C_sf"/>
</dbReference>
<proteinExistence type="inferred from homology"/>
<evidence type="ECO:0000256" key="2">
    <source>
        <dbReference type="ARBA" id="ARBA00013275"/>
    </source>
</evidence>
<organism evidence="9 10">
    <name type="scientific">Rotaria socialis</name>
    <dbReference type="NCBI Taxonomy" id="392032"/>
    <lineage>
        <taxon>Eukaryota</taxon>
        <taxon>Metazoa</taxon>
        <taxon>Spiralia</taxon>
        <taxon>Gnathifera</taxon>
        <taxon>Rotifera</taxon>
        <taxon>Eurotatoria</taxon>
        <taxon>Bdelloidea</taxon>
        <taxon>Philodinida</taxon>
        <taxon>Philodinidae</taxon>
        <taxon>Rotaria</taxon>
    </lineage>
</organism>
<dbReference type="GO" id="GO:0003987">
    <property type="term" value="F:acetate-CoA ligase activity"/>
    <property type="evidence" value="ECO:0007669"/>
    <property type="project" value="UniProtKB-EC"/>
</dbReference>
<comment type="similarity">
    <text evidence="1">Belongs to the ATP-dependent AMP-binding enzyme family.</text>
</comment>
<reference evidence="9" key="1">
    <citation type="submission" date="2021-02" db="EMBL/GenBank/DDBJ databases">
        <authorList>
            <person name="Nowell W R."/>
        </authorList>
    </citation>
    <scope>NUCLEOTIDE SEQUENCE</scope>
</reference>
<dbReference type="PANTHER" id="PTHR43347">
    <property type="entry name" value="ACYL-COA SYNTHETASE"/>
    <property type="match status" value="1"/>
</dbReference>
<dbReference type="PROSITE" id="PS00455">
    <property type="entry name" value="AMP_BINDING"/>
    <property type="match status" value="1"/>
</dbReference>
<dbReference type="GO" id="GO:0005759">
    <property type="term" value="C:mitochondrial matrix"/>
    <property type="evidence" value="ECO:0007669"/>
    <property type="project" value="TreeGrafter"/>
</dbReference>
<dbReference type="PANTHER" id="PTHR43347:SF3">
    <property type="entry name" value="ACYL-COA SYNTHETASE SHORT-CHAIN FAMILY MEMBER 3, MITOCHONDRIAL"/>
    <property type="match status" value="1"/>
</dbReference>
<dbReference type="GO" id="GO:0050218">
    <property type="term" value="F:propionate-CoA ligase activity"/>
    <property type="evidence" value="ECO:0007669"/>
    <property type="project" value="TreeGrafter"/>
</dbReference>
<dbReference type="Gene3D" id="3.30.300.30">
    <property type="match status" value="1"/>
</dbReference>
<dbReference type="SUPFAM" id="SSF56801">
    <property type="entry name" value="Acetyl-CoA synthetase-like"/>
    <property type="match status" value="1"/>
</dbReference>
<feature type="domain" description="AMP-dependent synthetase/ligase" evidence="6">
    <location>
        <begin position="95"/>
        <end position="492"/>
    </location>
</feature>